<evidence type="ECO:0000313" key="3">
    <source>
        <dbReference type="Proteomes" id="UP001601303"/>
    </source>
</evidence>
<dbReference type="Proteomes" id="UP001601303">
    <property type="component" value="Unassembled WGS sequence"/>
</dbReference>
<keyword evidence="3" id="KW-1185">Reference proteome</keyword>
<accession>A0ABW6MFD7</accession>
<evidence type="ECO:0000256" key="1">
    <source>
        <dbReference type="SAM" id="MobiDB-lite"/>
    </source>
</evidence>
<protein>
    <submittedName>
        <fullName evidence="2">Uncharacterized protein</fullName>
    </submittedName>
</protein>
<name>A0ABW6MFD7_9ACTN</name>
<dbReference type="RefSeq" id="WP_388113402.1">
    <property type="nucleotide sequence ID" value="NZ_JBIAHM010000016.1"/>
</dbReference>
<reference evidence="2 3" key="1">
    <citation type="submission" date="2024-10" db="EMBL/GenBank/DDBJ databases">
        <title>The Natural Products Discovery Center: Release of the First 8490 Sequenced Strains for Exploring Actinobacteria Biosynthetic Diversity.</title>
        <authorList>
            <person name="Kalkreuter E."/>
            <person name="Kautsar S.A."/>
            <person name="Yang D."/>
            <person name="Bader C.D."/>
            <person name="Teijaro C.N."/>
            <person name="Fluegel L."/>
            <person name="Davis C.M."/>
            <person name="Simpson J.R."/>
            <person name="Lauterbach L."/>
            <person name="Steele A.D."/>
            <person name="Gui C."/>
            <person name="Meng S."/>
            <person name="Li G."/>
            <person name="Viehrig K."/>
            <person name="Ye F."/>
            <person name="Su P."/>
            <person name="Kiefer A.F."/>
            <person name="Nichols A."/>
            <person name="Cepeda A.J."/>
            <person name="Yan W."/>
            <person name="Fan B."/>
            <person name="Jiang Y."/>
            <person name="Adhikari A."/>
            <person name="Zheng C.-J."/>
            <person name="Schuster L."/>
            <person name="Cowan T.M."/>
            <person name="Smanski M.J."/>
            <person name="Chevrette M.G."/>
            <person name="De Carvalho L.P.S."/>
            <person name="Shen B."/>
        </authorList>
    </citation>
    <scope>NUCLEOTIDE SEQUENCE [LARGE SCALE GENOMIC DNA]</scope>
    <source>
        <strain evidence="2 3">NPDC006488</strain>
    </source>
</reference>
<organism evidence="2 3">
    <name type="scientific">Streptomyces hokutonensis</name>
    <dbReference type="NCBI Taxonomy" id="1306990"/>
    <lineage>
        <taxon>Bacteria</taxon>
        <taxon>Bacillati</taxon>
        <taxon>Actinomycetota</taxon>
        <taxon>Actinomycetes</taxon>
        <taxon>Kitasatosporales</taxon>
        <taxon>Streptomycetaceae</taxon>
        <taxon>Streptomyces</taxon>
    </lineage>
</organism>
<sequence>MTRTQWISAAAPVTAEAADPVEIHGRIVHQLAEAHDIQLGVAAVLIRPMLRDLIRSGTWEQRKDNGQYRLSEGDCCHSFVWHAAGTADSSIKYYEASHADAECSAPRSLPEVPSATWLPHYRDSGHPPQGSARPWRQVLRTASQLPVTLFKPALRYFALHRFHISTIQPDMFATVFFAMAEEASSVYQKWNGLPGNAFIPDATGLIWQLSSHCVGSDKPAITGVLPSSARSADRPGLQRARRVPTSPYLASRRRPY</sequence>
<proteinExistence type="predicted"/>
<evidence type="ECO:0000313" key="2">
    <source>
        <dbReference type="EMBL" id="MFE9604469.1"/>
    </source>
</evidence>
<comment type="caution">
    <text evidence="2">The sequence shown here is derived from an EMBL/GenBank/DDBJ whole genome shotgun (WGS) entry which is preliminary data.</text>
</comment>
<dbReference type="EMBL" id="JBIAHM010000016">
    <property type="protein sequence ID" value="MFE9604469.1"/>
    <property type="molecule type" value="Genomic_DNA"/>
</dbReference>
<gene>
    <name evidence="2" type="ORF">ACFYNQ_38740</name>
</gene>
<feature type="region of interest" description="Disordered" evidence="1">
    <location>
        <begin position="225"/>
        <end position="256"/>
    </location>
</feature>